<dbReference type="AlphaFoldDB" id="A0A2G9HVS4"/>
<accession>A0A2G9HVS4</accession>
<sequence length="106" mass="13061">MFRYETLLLFPPLRSLGTIMISLFSHTKHKEFQCCLNMFVLLFDLKCQYYDHLQHFSIKLNLLVHLQKSYSRHLYREQHTWFNGKHFKFLYFFILIAFVLYRIDCA</sequence>
<keyword evidence="2" id="KW-1185">Reference proteome</keyword>
<evidence type="ECO:0000313" key="1">
    <source>
        <dbReference type="EMBL" id="PIN21614.1"/>
    </source>
</evidence>
<proteinExistence type="predicted"/>
<dbReference type="EMBL" id="NKXS01000915">
    <property type="protein sequence ID" value="PIN21614.1"/>
    <property type="molecule type" value="Genomic_DNA"/>
</dbReference>
<organism evidence="1 2">
    <name type="scientific">Handroanthus impetiginosus</name>
    <dbReference type="NCBI Taxonomy" id="429701"/>
    <lineage>
        <taxon>Eukaryota</taxon>
        <taxon>Viridiplantae</taxon>
        <taxon>Streptophyta</taxon>
        <taxon>Embryophyta</taxon>
        <taxon>Tracheophyta</taxon>
        <taxon>Spermatophyta</taxon>
        <taxon>Magnoliopsida</taxon>
        <taxon>eudicotyledons</taxon>
        <taxon>Gunneridae</taxon>
        <taxon>Pentapetalae</taxon>
        <taxon>asterids</taxon>
        <taxon>lamiids</taxon>
        <taxon>Lamiales</taxon>
        <taxon>Bignoniaceae</taxon>
        <taxon>Crescentiina</taxon>
        <taxon>Tabebuia alliance</taxon>
        <taxon>Handroanthus</taxon>
    </lineage>
</organism>
<evidence type="ECO:0000313" key="2">
    <source>
        <dbReference type="Proteomes" id="UP000231279"/>
    </source>
</evidence>
<gene>
    <name evidence="1" type="ORF">CDL12_05693</name>
</gene>
<comment type="caution">
    <text evidence="1">The sequence shown here is derived from an EMBL/GenBank/DDBJ whole genome shotgun (WGS) entry which is preliminary data.</text>
</comment>
<name>A0A2G9HVS4_9LAMI</name>
<protein>
    <submittedName>
        <fullName evidence="1">Uncharacterized protein</fullName>
    </submittedName>
</protein>
<reference evidence="2" key="1">
    <citation type="journal article" date="2018" name="Gigascience">
        <title>Genome assembly of the Pink Ipe (Handroanthus impetiginosus, Bignoniaceae), a highly valued, ecologically keystone Neotropical timber forest tree.</title>
        <authorList>
            <person name="Silva-Junior O.B."/>
            <person name="Grattapaglia D."/>
            <person name="Novaes E."/>
            <person name="Collevatti R.G."/>
        </authorList>
    </citation>
    <scope>NUCLEOTIDE SEQUENCE [LARGE SCALE GENOMIC DNA]</scope>
    <source>
        <strain evidence="2">cv. UFG-1</strain>
    </source>
</reference>
<dbReference type="Proteomes" id="UP000231279">
    <property type="component" value="Unassembled WGS sequence"/>
</dbReference>